<keyword evidence="12" id="KW-1185">Reference proteome</keyword>
<comment type="subcellular location">
    <subcellularLocation>
        <location evidence="10">Cell membrane</location>
        <topology evidence="10">Multi-pass membrane protein</topology>
    </subcellularLocation>
</comment>
<keyword evidence="1 10" id="KW-1003">Cell membrane</keyword>
<dbReference type="Proteomes" id="UP000238220">
    <property type="component" value="Unassembled WGS sequence"/>
</dbReference>
<comment type="catalytic activity">
    <reaction evidence="10">
        <text>an acyl phosphate + sn-glycerol 3-phosphate = a 1-acyl-sn-glycero-3-phosphate + phosphate</text>
        <dbReference type="Rhea" id="RHEA:34075"/>
        <dbReference type="ChEBI" id="CHEBI:43474"/>
        <dbReference type="ChEBI" id="CHEBI:57597"/>
        <dbReference type="ChEBI" id="CHEBI:57970"/>
        <dbReference type="ChEBI" id="CHEBI:59918"/>
        <dbReference type="EC" id="2.3.1.275"/>
    </reaction>
</comment>
<evidence type="ECO:0000256" key="3">
    <source>
        <dbReference type="ARBA" id="ARBA00022679"/>
    </source>
</evidence>
<dbReference type="NCBIfam" id="TIGR00023">
    <property type="entry name" value="glycerol-3-phosphate 1-O-acyltransferase PlsY"/>
    <property type="match status" value="1"/>
</dbReference>
<comment type="caution">
    <text evidence="11">The sequence shown here is derived from an EMBL/GenBank/DDBJ whole genome shotgun (WGS) entry which is preliminary data.</text>
</comment>
<evidence type="ECO:0000256" key="9">
    <source>
        <dbReference type="ARBA" id="ARBA00023264"/>
    </source>
</evidence>
<feature type="transmembrane region" description="Helical" evidence="10">
    <location>
        <begin position="89"/>
        <end position="110"/>
    </location>
</feature>
<dbReference type="UniPathway" id="UPA00085"/>
<keyword evidence="7 10" id="KW-0472">Membrane</keyword>
<dbReference type="PANTHER" id="PTHR30309:SF0">
    <property type="entry name" value="GLYCEROL-3-PHOSPHATE ACYLTRANSFERASE-RELATED"/>
    <property type="match status" value="1"/>
</dbReference>
<evidence type="ECO:0000256" key="7">
    <source>
        <dbReference type="ARBA" id="ARBA00023136"/>
    </source>
</evidence>
<evidence type="ECO:0000256" key="1">
    <source>
        <dbReference type="ARBA" id="ARBA00022475"/>
    </source>
</evidence>
<evidence type="ECO:0000256" key="2">
    <source>
        <dbReference type="ARBA" id="ARBA00022516"/>
    </source>
</evidence>
<comment type="pathway">
    <text evidence="10">Lipid metabolism; phospholipid metabolism.</text>
</comment>
<feature type="transmembrane region" description="Helical" evidence="10">
    <location>
        <begin position="170"/>
        <end position="188"/>
    </location>
</feature>
<feature type="transmembrane region" description="Helical" evidence="10">
    <location>
        <begin position="147"/>
        <end position="164"/>
    </location>
</feature>
<comment type="subunit">
    <text evidence="10">Probably interacts with PlsX.</text>
</comment>
<keyword evidence="11" id="KW-0012">Acyltransferase</keyword>
<name>A0A2S5TAB8_9GAMM</name>
<evidence type="ECO:0000256" key="8">
    <source>
        <dbReference type="ARBA" id="ARBA00023209"/>
    </source>
</evidence>
<reference evidence="11 12" key="1">
    <citation type="submission" date="2018-02" db="EMBL/GenBank/DDBJ databases">
        <title>Genome sequencing of Solimonas sp. HR-BB.</title>
        <authorList>
            <person name="Lee Y."/>
            <person name="Jeon C.O."/>
        </authorList>
    </citation>
    <scope>NUCLEOTIDE SEQUENCE [LARGE SCALE GENOMIC DNA]</scope>
    <source>
        <strain evidence="11 12">HR-BB</strain>
    </source>
</reference>
<evidence type="ECO:0000256" key="4">
    <source>
        <dbReference type="ARBA" id="ARBA00022692"/>
    </source>
</evidence>
<gene>
    <name evidence="10 11" type="primary">plsY</name>
    <name evidence="11" type="ORF">C3942_20635</name>
</gene>
<dbReference type="EMBL" id="PSNW01000017">
    <property type="protein sequence ID" value="PPE71950.1"/>
    <property type="molecule type" value="Genomic_DNA"/>
</dbReference>
<evidence type="ECO:0000313" key="11">
    <source>
        <dbReference type="EMBL" id="PPE71950.1"/>
    </source>
</evidence>
<comment type="function">
    <text evidence="10">Catalyzes the transfer of an acyl group from acyl-phosphate (acyl-PO(4)) to glycerol-3-phosphate (G3P) to form lysophosphatidic acid (LPA). This enzyme utilizes acyl-phosphate as fatty acyl donor, but not acyl-CoA or acyl-ACP.</text>
</comment>
<keyword evidence="6 10" id="KW-0443">Lipid metabolism</keyword>
<evidence type="ECO:0000256" key="6">
    <source>
        <dbReference type="ARBA" id="ARBA00023098"/>
    </source>
</evidence>
<keyword evidence="5 10" id="KW-1133">Transmembrane helix</keyword>
<keyword evidence="3 10" id="KW-0808">Transferase</keyword>
<feature type="transmembrane region" description="Helical" evidence="10">
    <location>
        <begin position="53"/>
        <end position="77"/>
    </location>
</feature>
<keyword evidence="9 10" id="KW-1208">Phospholipid metabolism</keyword>
<protein>
    <recommendedName>
        <fullName evidence="10">Glycerol-3-phosphate acyltransferase</fullName>
    </recommendedName>
    <alternativeName>
        <fullName evidence="10">Acyl-PO4 G3P acyltransferase</fullName>
    </alternativeName>
    <alternativeName>
        <fullName evidence="10">Acyl-phosphate--glycerol-3-phosphate acyltransferase</fullName>
    </alternativeName>
    <alternativeName>
        <fullName evidence="10">G3P acyltransferase</fullName>
        <shortName evidence="10">GPAT</shortName>
        <ecNumber evidence="10">2.3.1.275</ecNumber>
    </alternativeName>
    <alternativeName>
        <fullName evidence="10">Lysophosphatidic acid synthase</fullName>
        <shortName evidence="10">LPA synthase</shortName>
    </alternativeName>
</protein>
<dbReference type="GO" id="GO:0043772">
    <property type="term" value="F:acyl-phosphate glycerol-3-phosphate acyltransferase activity"/>
    <property type="evidence" value="ECO:0007669"/>
    <property type="project" value="UniProtKB-UniRule"/>
</dbReference>
<keyword evidence="8 10" id="KW-0594">Phospholipid biosynthesis</keyword>
<dbReference type="Pfam" id="PF02660">
    <property type="entry name" value="G3P_acyltransf"/>
    <property type="match status" value="1"/>
</dbReference>
<dbReference type="RefSeq" id="WP_104232261.1">
    <property type="nucleotide sequence ID" value="NZ_PSNW01000017.1"/>
</dbReference>
<dbReference type="GO" id="GO:0008654">
    <property type="term" value="P:phospholipid biosynthetic process"/>
    <property type="evidence" value="ECO:0007669"/>
    <property type="project" value="UniProtKB-UniRule"/>
</dbReference>
<evidence type="ECO:0000256" key="10">
    <source>
        <dbReference type="HAMAP-Rule" id="MF_01043"/>
    </source>
</evidence>
<dbReference type="HAMAP" id="MF_01043">
    <property type="entry name" value="PlsY"/>
    <property type="match status" value="1"/>
</dbReference>
<dbReference type="SMART" id="SM01207">
    <property type="entry name" value="G3P_acyltransf"/>
    <property type="match status" value="1"/>
</dbReference>
<keyword evidence="4 10" id="KW-0812">Transmembrane</keyword>
<comment type="similarity">
    <text evidence="10">Belongs to the PlsY family.</text>
</comment>
<organism evidence="11 12">
    <name type="scientific">Solimonas fluminis</name>
    <dbReference type="NCBI Taxonomy" id="2086571"/>
    <lineage>
        <taxon>Bacteria</taxon>
        <taxon>Pseudomonadati</taxon>
        <taxon>Pseudomonadota</taxon>
        <taxon>Gammaproteobacteria</taxon>
        <taxon>Nevskiales</taxon>
        <taxon>Nevskiaceae</taxon>
        <taxon>Solimonas</taxon>
    </lineage>
</organism>
<accession>A0A2S5TAB8</accession>
<dbReference type="InterPro" id="IPR003811">
    <property type="entry name" value="G3P_acylTferase_PlsY"/>
</dbReference>
<dbReference type="EC" id="2.3.1.275" evidence="10"/>
<feature type="transmembrane region" description="Helical" evidence="10">
    <location>
        <begin position="116"/>
        <end position="135"/>
    </location>
</feature>
<dbReference type="AlphaFoldDB" id="A0A2S5TAB8"/>
<proteinExistence type="inferred from homology"/>
<evidence type="ECO:0000313" key="12">
    <source>
        <dbReference type="Proteomes" id="UP000238220"/>
    </source>
</evidence>
<keyword evidence="2 10" id="KW-0444">Lipid biosynthesis</keyword>
<dbReference type="PANTHER" id="PTHR30309">
    <property type="entry name" value="INNER MEMBRANE PROTEIN YGIH"/>
    <property type="match status" value="1"/>
</dbReference>
<dbReference type="OrthoDB" id="9777124at2"/>
<evidence type="ECO:0000256" key="5">
    <source>
        <dbReference type="ARBA" id="ARBA00022989"/>
    </source>
</evidence>
<sequence length="217" mass="23115">MIEALAKFLLAYLAGTVMGGQIVGKLRGGVDLRQHGSGNVGATNALRTQGKGFALAVLLIDVLKGVLAVLLIPRLPWPLAEAQPWPPDWQAYACGVGVALGHCYPAWYRFQGGKGVATLAGVFATLLPAALPWLLGGFIAVTILSGYVALASVSAAVLALFYIACIDARGLFSAAGAFTGAMVLLVVWKHRRNLINLARGQENRFEKARLLHRWLSR</sequence>
<dbReference type="GO" id="GO:0005886">
    <property type="term" value="C:plasma membrane"/>
    <property type="evidence" value="ECO:0007669"/>
    <property type="project" value="UniProtKB-SubCell"/>
</dbReference>